<comment type="caution">
    <text evidence="3">The sequence shown here is derived from an EMBL/GenBank/DDBJ whole genome shotgun (WGS) entry which is preliminary data.</text>
</comment>
<dbReference type="Gene3D" id="3.30.420.40">
    <property type="match status" value="1"/>
</dbReference>
<accession>A0A1J5QIN0</accession>
<sequence>MGSYGYRHPVRLGVLDVGSNTIHLLVVDAHSGARPVPATSYKVELRLVEHLDEKGAVSEEGERLLIDSINGALEQAKTNGVEDLVAFATSALRDATNSEAVLGRVKAATDVDLEVLSGHDEARFTFLAVRRWFGWSSGRLLVLDIGGGSLEVACGYDEEPDVAVSLPLGANRLTKAYLSGDPFDSGAVRELKRMIRIEVATVVPEVLRVGAIDHPVATSKTFRSLARICGAEPSTSGPFVPRLLKRDVLNDWVPRLAAMTRAERARLPGVSPGRSNQLVAGALVAQSAMELFDLEALEICPWALREGIILRRLDWMEG</sequence>
<dbReference type="EMBL" id="MLJW01001636">
    <property type="protein sequence ID" value="OIQ77355.1"/>
    <property type="molecule type" value="Genomic_DNA"/>
</dbReference>
<evidence type="ECO:0000256" key="1">
    <source>
        <dbReference type="ARBA" id="ARBA00022801"/>
    </source>
</evidence>
<dbReference type="PANTHER" id="PTHR30005">
    <property type="entry name" value="EXOPOLYPHOSPHATASE"/>
    <property type="match status" value="1"/>
</dbReference>
<dbReference type="InterPro" id="IPR050273">
    <property type="entry name" value="GppA/Ppx_hydrolase"/>
</dbReference>
<dbReference type="PANTHER" id="PTHR30005:SF0">
    <property type="entry name" value="RETROGRADE REGULATION PROTEIN 2"/>
    <property type="match status" value="1"/>
</dbReference>
<dbReference type="CDD" id="cd24056">
    <property type="entry name" value="ASKHA_NBD_MtPPX1-like"/>
    <property type="match status" value="1"/>
</dbReference>
<feature type="domain" description="Ppx/GppA phosphatase N-terminal" evidence="2">
    <location>
        <begin position="35"/>
        <end position="313"/>
    </location>
</feature>
<dbReference type="GO" id="GO:0004309">
    <property type="term" value="F:exopolyphosphatase activity"/>
    <property type="evidence" value="ECO:0007669"/>
    <property type="project" value="UniProtKB-EC"/>
</dbReference>
<keyword evidence="1 3" id="KW-0378">Hydrolase</keyword>
<dbReference type="AlphaFoldDB" id="A0A1J5QIN0"/>
<reference evidence="3" key="1">
    <citation type="submission" date="2016-10" db="EMBL/GenBank/DDBJ databases">
        <title>Sequence of Gallionella enrichment culture.</title>
        <authorList>
            <person name="Poehlein A."/>
            <person name="Muehling M."/>
            <person name="Daniel R."/>
        </authorList>
    </citation>
    <scope>NUCLEOTIDE SEQUENCE</scope>
</reference>
<gene>
    <name evidence="3" type="primary">ppx_12</name>
    <name evidence="3" type="ORF">GALL_409530</name>
</gene>
<dbReference type="Gene3D" id="3.30.420.150">
    <property type="entry name" value="Exopolyphosphatase. Domain 2"/>
    <property type="match status" value="1"/>
</dbReference>
<name>A0A1J5QIN0_9ZZZZ</name>
<proteinExistence type="predicted"/>
<organism evidence="3">
    <name type="scientific">mine drainage metagenome</name>
    <dbReference type="NCBI Taxonomy" id="410659"/>
    <lineage>
        <taxon>unclassified sequences</taxon>
        <taxon>metagenomes</taxon>
        <taxon>ecological metagenomes</taxon>
    </lineage>
</organism>
<dbReference type="FunFam" id="3.30.420.150:FF:000006">
    <property type="entry name" value="Ppx/GppA family phosphatase"/>
    <property type="match status" value="1"/>
</dbReference>
<dbReference type="EC" id="3.6.1.11" evidence="3"/>
<evidence type="ECO:0000259" key="2">
    <source>
        <dbReference type="Pfam" id="PF02541"/>
    </source>
</evidence>
<dbReference type="InterPro" id="IPR003695">
    <property type="entry name" value="Ppx_GppA_N"/>
</dbReference>
<dbReference type="Pfam" id="PF02541">
    <property type="entry name" value="Ppx-GppA"/>
    <property type="match status" value="1"/>
</dbReference>
<dbReference type="SUPFAM" id="SSF53067">
    <property type="entry name" value="Actin-like ATPase domain"/>
    <property type="match status" value="2"/>
</dbReference>
<evidence type="ECO:0000313" key="3">
    <source>
        <dbReference type="EMBL" id="OIQ77355.1"/>
    </source>
</evidence>
<dbReference type="InterPro" id="IPR043129">
    <property type="entry name" value="ATPase_NBD"/>
</dbReference>
<protein>
    <submittedName>
        <fullName evidence="3">Exopolyphosphatase</fullName>
        <ecNumber evidence="3">3.6.1.11</ecNumber>
    </submittedName>
</protein>